<name>A0A3B0WNK9_9ZZZZ</name>
<evidence type="ECO:0000256" key="1">
    <source>
        <dbReference type="SAM" id="MobiDB-lite"/>
    </source>
</evidence>
<dbReference type="AlphaFoldDB" id="A0A3B0WNK9"/>
<evidence type="ECO:0008006" key="3">
    <source>
        <dbReference type="Google" id="ProtNLM"/>
    </source>
</evidence>
<dbReference type="EMBL" id="UOFE01000036">
    <property type="protein sequence ID" value="VAW53983.1"/>
    <property type="molecule type" value="Genomic_DNA"/>
</dbReference>
<accession>A0A3B0WNK9</accession>
<sequence length="276" mass="30479">MINTIRLMSAILLLNSSVVVAGTIVTMKSDNEFSKIMTDGKKARMGMGDDGYIIVDYKTNSVKAVDPKRKQVMLLNTNNLPKGGNALKVNVSINDLGSGPTIAGYKTRKFSYKVNGKSCGIIYGSKAAYKVKGIKELFDAMQMMVKRQQAIMGGYVGMIDACTLGDTKIGEHVAKVGVPMRMVENGKVDTEIVKIKLNVSLPANTFVVPSSYKTKTMAGEINKAKKNMAEMGQQMGQKMQPQLQQMIQQMQQSGQMPPEVMEQLRKTQEQMRQYQQ</sequence>
<reference evidence="2" key="1">
    <citation type="submission" date="2018-06" db="EMBL/GenBank/DDBJ databases">
        <authorList>
            <person name="Zhirakovskaya E."/>
        </authorList>
    </citation>
    <scope>NUCLEOTIDE SEQUENCE</scope>
</reference>
<gene>
    <name evidence="2" type="ORF">MNBD_GAMMA05-1624</name>
</gene>
<organism evidence="2">
    <name type="scientific">hydrothermal vent metagenome</name>
    <dbReference type="NCBI Taxonomy" id="652676"/>
    <lineage>
        <taxon>unclassified sequences</taxon>
        <taxon>metagenomes</taxon>
        <taxon>ecological metagenomes</taxon>
    </lineage>
</organism>
<feature type="region of interest" description="Disordered" evidence="1">
    <location>
        <begin position="252"/>
        <end position="276"/>
    </location>
</feature>
<proteinExistence type="predicted"/>
<evidence type="ECO:0000313" key="2">
    <source>
        <dbReference type="EMBL" id="VAW53983.1"/>
    </source>
</evidence>
<protein>
    <recommendedName>
        <fullName evidence="3">DUF4412 domain-containing protein</fullName>
    </recommendedName>
</protein>